<evidence type="ECO:0000313" key="1">
    <source>
        <dbReference type="EMBL" id="KAB2809282.1"/>
    </source>
</evidence>
<proteinExistence type="predicted"/>
<reference evidence="1 2" key="1">
    <citation type="submission" date="2019-09" db="EMBL/GenBank/DDBJ databases">
        <title>Pimelobacter sp. isolated from Paulinella.</title>
        <authorList>
            <person name="Jeong S.E."/>
        </authorList>
    </citation>
    <scope>NUCLEOTIDE SEQUENCE [LARGE SCALE GENOMIC DNA]</scope>
    <source>
        <strain evidence="1 2">Pch-N</strain>
    </source>
</reference>
<organism evidence="1 2">
    <name type="scientific">Nocardioides simplex</name>
    <name type="common">Arthrobacter simplex</name>
    <dbReference type="NCBI Taxonomy" id="2045"/>
    <lineage>
        <taxon>Bacteria</taxon>
        <taxon>Bacillati</taxon>
        <taxon>Actinomycetota</taxon>
        <taxon>Actinomycetes</taxon>
        <taxon>Propionibacteriales</taxon>
        <taxon>Nocardioidaceae</taxon>
        <taxon>Pimelobacter</taxon>
    </lineage>
</organism>
<dbReference type="Proteomes" id="UP000449906">
    <property type="component" value="Unassembled WGS sequence"/>
</dbReference>
<name>A0A7J5DVJ2_NOCSI</name>
<dbReference type="RefSeq" id="WP_151581486.1">
    <property type="nucleotide sequence ID" value="NZ_WBVM01000002.1"/>
</dbReference>
<sequence length="119" mass="13270">MVRELSKTSGTIKLRYEVWCAVTQRRIITTARIYDQTTNRYSATGNKDCREDYWCQVTITMPDKAGTQTYRAEGVDCLPGYPSCVTLAVSRSGSTTESTEMLPCAAPCLGGMVIRRKDL</sequence>
<protein>
    <submittedName>
        <fullName evidence="1">Uncharacterized protein</fullName>
    </submittedName>
</protein>
<accession>A0A7J5DVJ2</accession>
<dbReference type="EMBL" id="WBVM01000002">
    <property type="protein sequence ID" value="KAB2809282.1"/>
    <property type="molecule type" value="Genomic_DNA"/>
</dbReference>
<gene>
    <name evidence="1" type="ORF">F9L07_19770</name>
</gene>
<dbReference type="AlphaFoldDB" id="A0A7J5DVJ2"/>
<evidence type="ECO:0000313" key="2">
    <source>
        <dbReference type="Proteomes" id="UP000449906"/>
    </source>
</evidence>
<comment type="caution">
    <text evidence="1">The sequence shown here is derived from an EMBL/GenBank/DDBJ whole genome shotgun (WGS) entry which is preliminary data.</text>
</comment>